<name>A0ABY9R6N1_9FLAO</name>
<reference evidence="1" key="1">
    <citation type="submission" date="2023-09" db="EMBL/GenBank/DDBJ databases">
        <title>Flavobacterium sp. 20NA77.7 isolated from freshwater.</title>
        <authorList>
            <person name="Le V."/>
            <person name="Ko S.-R."/>
            <person name="Ahn C.-Y."/>
            <person name="Oh H.-M."/>
        </authorList>
    </citation>
    <scope>NUCLEOTIDE SEQUENCE</scope>
    <source>
        <strain evidence="1">20NA77.7</strain>
    </source>
</reference>
<dbReference type="EMBL" id="CP133721">
    <property type="protein sequence ID" value="WMW76925.1"/>
    <property type="molecule type" value="Genomic_DNA"/>
</dbReference>
<organism evidence="1 2">
    <name type="scientific">Flavobacterium nakdongensis</name>
    <dbReference type="NCBI Taxonomy" id="3073563"/>
    <lineage>
        <taxon>Bacteria</taxon>
        <taxon>Pseudomonadati</taxon>
        <taxon>Bacteroidota</taxon>
        <taxon>Flavobacteriia</taxon>
        <taxon>Flavobacteriales</taxon>
        <taxon>Flavobacteriaceae</taxon>
        <taxon>Flavobacterium</taxon>
    </lineage>
</organism>
<evidence type="ECO:0008006" key="3">
    <source>
        <dbReference type="Google" id="ProtNLM"/>
    </source>
</evidence>
<evidence type="ECO:0000313" key="1">
    <source>
        <dbReference type="EMBL" id="WMW76925.1"/>
    </source>
</evidence>
<proteinExistence type="predicted"/>
<dbReference type="Proteomes" id="UP001180481">
    <property type="component" value="Chromosome"/>
</dbReference>
<accession>A0ABY9R6N1</accession>
<gene>
    <name evidence="1" type="ORF">RF683_05340</name>
</gene>
<dbReference type="RefSeq" id="WP_309531310.1">
    <property type="nucleotide sequence ID" value="NZ_CP133721.1"/>
</dbReference>
<protein>
    <recommendedName>
        <fullName evidence="3">Lipoprotein</fullName>
    </recommendedName>
</protein>
<keyword evidence="2" id="KW-1185">Reference proteome</keyword>
<sequence>MKLFKYFLLLSCFSCVKNNNIFVQKTMRFKDFDFINYQGRDAVDSKVKDGVINVVNGKDKITLSVNFFENSNVNFNNVFSKNEDYYINYQEYNEDDPNIKVKETFYLKNGIGMKFHLTYDNNKPDFCRISEINFSKKLIREVEFYKYDISPSPDITFDKLKDNKNIFQINEIEISEVNDKLVKKMKVTDFKTKEVTNFTSYYTGYPDSKINQYWNLYRYYFGKEIR</sequence>
<evidence type="ECO:0000313" key="2">
    <source>
        <dbReference type="Proteomes" id="UP001180481"/>
    </source>
</evidence>